<keyword evidence="3" id="KW-1185">Reference proteome</keyword>
<accession>A0A0W1A1G2</accession>
<feature type="chain" id="PRO_5006919293" description="Cell wall hydrolase SleB domain-containing protein" evidence="1">
    <location>
        <begin position="23"/>
        <end position="314"/>
    </location>
</feature>
<protein>
    <recommendedName>
        <fullName evidence="4">Cell wall hydrolase SleB domain-containing protein</fullName>
    </recommendedName>
</protein>
<evidence type="ECO:0000313" key="3">
    <source>
        <dbReference type="Proteomes" id="UP000054729"/>
    </source>
</evidence>
<evidence type="ECO:0000313" key="2">
    <source>
        <dbReference type="EMBL" id="KTD75212.1"/>
    </source>
</evidence>
<reference evidence="2 3" key="1">
    <citation type="submission" date="2015-11" db="EMBL/GenBank/DDBJ databases">
        <title>Genomic analysis of 38 Legionella species identifies large and diverse effector repertoires.</title>
        <authorList>
            <person name="Burstein D."/>
            <person name="Amaro F."/>
            <person name="Zusman T."/>
            <person name="Lifshitz Z."/>
            <person name="Cohen O."/>
            <person name="Gilbert J.A."/>
            <person name="Pupko T."/>
            <person name="Shuman H.A."/>
            <person name="Segal G."/>
        </authorList>
    </citation>
    <scope>NUCLEOTIDE SEQUENCE [LARGE SCALE GENOMIC DNA]</scope>
    <source>
        <strain evidence="2 3">ATCC 51914</strain>
    </source>
</reference>
<gene>
    <name evidence="2" type="ORF">Lwal_3253</name>
</gene>
<sequence length="314" mass="35328">MLRFLRCTICSILAMSYISVYAEIISAIMTTNTKIDCAYTLNSNRSIMEKTWQGVCDAIGLPPTDVPGGMWCMNPSGNPVYVQGGDICADGSFEIPMDFGWCEAPVASCPNLSWTLSEDKKNCSRPDFSCIINPDEVSEEKLLAAIAYGESSAMDNYEEMAAIAYATLRRRDAAKMPSLQALIKKYPSFSFVISDGNSRYRKLMCSDTEINLEKAYDAARNALNQGIDYANGGCFWDGYDLKTSGPHHYKYRHGFHFTHDQHNIFDVTEPPPRNITTKKGRYDYEYESVVTYGKTIFWKLNNNFLKATGNKQCQ</sequence>
<dbReference type="Proteomes" id="UP000054729">
    <property type="component" value="Unassembled WGS sequence"/>
</dbReference>
<evidence type="ECO:0000256" key="1">
    <source>
        <dbReference type="SAM" id="SignalP"/>
    </source>
</evidence>
<proteinExistence type="predicted"/>
<evidence type="ECO:0008006" key="4">
    <source>
        <dbReference type="Google" id="ProtNLM"/>
    </source>
</evidence>
<comment type="caution">
    <text evidence="2">The sequence shown here is derived from an EMBL/GenBank/DDBJ whole genome shotgun (WGS) entry which is preliminary data.</text>
</comment>
<name>A0A0W1A1G2_9GAMM</name>
<keyword evidence="1" id="KW-0732">Signal</keyword>
<dbReference type="PATRIC" id="fig|66969.6.peg.3546"/>
<feature type="signal peptide" evidence="1">
    <location>
        <begin position="1"/>
        <end position="22"/>
    </location>
</feature>
<dbReference type="EMBL" id="LNZB01000060">
    <property type="protein sequence ID" value="KTD75212.1"/>
    <property type="molecule type" value="Genomic_DNA"/>
</dbReference>
<dbReference type="AlphaFoldDB" id="A0A0W1A1G2"/>
<organism evidence="2 3">
    <name type="scientific">Legionella waltersii</name>
    <dbReference type="NCBI Taxonomy" id="66969"/>
    <lineage>
        <taxon>Bacteria</taxon>
        <taxon>Pseudomonadati</taxon>
        <taxon>Pseudomonadota</taxon>
        <taxon>Gammaproteobacteria</taxon>
        <taxon>Legionellales</taxon>
        <taxon>Legionellaceae</taxon>
        <taxon>Legionella</taxon>
    </lineage>
</organism>
<dbReference type="STRING" id="66969.Lwal_3253"/>